<feature type="chain" id="PRO_5013118604" description="Gliding motility protein GldN" evidence="1">
    <location>
        <begin position="23"/>
        <end position="282"/>
    </location>
</feature>
<accession>A0A1Y1CIR2</accession>
<organism evidence="2 3">
    <name type="scientific">Labilibaculum antarcticum</name>
    <dbReference type="NCBI Taxonomy" id="1717717"/>
    <lineage>
        <taxon>Bacteria</taxon>
        <taxon>Pseudomonadati</taxon>
        <taxon>Bacteroidota</taxon>
        <taxon>Bacteroidia</taxon>
        <taxon>Marinilabiliales</taxon>
        <taxon>Marinifilaceae</taxon>
        <taxon>Labilibaculum</taxon>
    </lineage>
</organism>
<evidence type="ECO:0000256" key="1">
    <source>
        <dbReference type="SAM" id="SignalP"/>
    </source>
</evidence>
<evidence type="ECO:0000313" key="3">
    <source>
        <dbReference type="Proteomes" id="UP000218267"/>
    </source>
</evidence>
<proteinExistence type="predicted"/>
<reference evidence="2 3" key="1">
    <citation type="journal article" date="2018" name="Mar. Genomics">
        <title>Complete genome sequence of Marinifilaceae bacterium strain SPP2, isolated from the Antarctic marine sediment.</title>
        <authorList>
            <person name="Watanabe M."/>
            <person name="Kojima H."/>
            <person name="Fukui M."/>
        </authorList>
    </citation>
    <scope>NUCLEOTIDE SEQUENCE [LARGE SCALE GENOMIC DNA]</scope>
    <source>
        <strain evidence="2 3">SPP2</strain>
    </source>
</reference>
<feature type="signal peptide" evidence="1">
    <location>
        <begin position="1"/>
        <end position="22"/>
    </location>
</feature>
<evidence type="ECO:0000313" key="2">
    <source>
        <dbReference type="EMBL" id="BAX80288.1"/>
    </source>
</evidence>
<evidence type="ECO:0008006" key="4">
    <source>
        <dbReference type="Google" id="ProtNLM"/>
    </source>
</evidence>
<dbReference type="NCBIfam" id="TIGR03523">
    <property type="entry name" value="GldN"/>
    <property type="match status" value="1"/>
</dbReference>
<dbReference type="OrthoDB" id="1141916at2"/>
<dbReference type="Proteomes" id="UP000218267">
    <property type="component" value="Chromosome"/>
</dbReference>
<keyword evidence="1" id="KW-0732">Signal</keyword>
<name>A0A1Y1CIR2_9BACT</name>
<sequence>MMKKSLLLIIGLVLICTSYSGAQTNATSVYSKDHIKNRKPIPYSNIRESDVMWSKLVWRFMDLREKMNLPMYYPTTPEDDRYSLIDLLMYGIENEGLTAYETNDDEFKVPMTIDQIRSKFDAQNDTIMQRNRLTGELEQKILPGEMHTDDVKRYMVKEQWFFDKQTSTLQVRIIGICPIREYVKDGDSDLDGIQQKKLFWIYFPEVRPLLASHEVFNPNNDAARYSFDDLFLKRHFSSFISQVSNVHNNRQISEYTVGLNSMLEAERIKNDIFIFEHDLWEY</sequence>
<dbReference type="Pfam" id="PF19841">
    <property type="entry name" value="GldN"/>
    <property type="match status" value="1"/>
</dbReference>
<dbReference type="EMBL" id="AP018042">
    <property type="protein sequence ID" value="BAX80288.1"/>
    <property type="molecule type" value="Genomic_DNA"/>
</dbReference>
<dbReference type="InterPro" id="IPR019847">
    <property type="entry name" value="Gliding_motility_assoc_GldN"/>
</dbReference>
<dbReference type="AlphaFoldDB" id="A0A1Y1CIR2"/>
<dbReference type="KEGG" id="mbas:ALGA_1929"/>
<reference evidence="3" key="2">
    <citation type="journal article" date="2020" name="Antonie Van Leeuwenhoek">
        <title>Labilibaculum antarcticum sp. nov., a novel facultative anaerobic, psychrotorelant bacterium isolated from marine sediment of Antarctica.</title>
        <authorList>
            <person name="Watanabe M."/>
            <person name="Kojima H."/>
            <person name="Fukui M."/>
        </authorList>
    </citation>
    <scope>NUCLEOTIDE SEQUENCE [LARGE SCALE GENOMIC DNA]</scope>
    <source>
        <strain evidence="3">SPP2</strain>
    </source>
</reference>
<keyword evidence="3" id="KW-1185">Reference proteome</keyword>
<protein>
    <recommendedName>
        <fullName evidence="4">Gliding motility protein GldN</fullName>
    </recommendedName>
</protein>
<gene>
    <name evidence="2" type="ORF">ALGA_1929</name>
</gene>